<keyword evidence="3" id="KW-1185">Reference proteome</keyword>
<evidence type="ECO:0000313" key="2">
    <source>
        <dbReference type="EMBL" id="WUO46952.1"/>
    </source>
</evidence>
<gene>
    <name evidence="2" type="ORF">OHU17_14480</name>
</gene>
<evidence type="ECO:0000313" key="3">
    <source>
        <dbReference type="Proteomes" id="UP001432075"/>
    </source>
</evidence>
<accession>A0ABZ1RLH2</accession>
<feature type="region of interest" description="Disordered" evidence="1">
    <location>
        <begin position="1"/>
        <end position="53"/>
    </location>
</feature>
<dbReference type="EMBL" id="CP108057">
    <property type="protein sequence ID" value="WUO46952.1"/>
    <property type="molecule type" value="Genomic_DNA"/>
</dbReference>
<dbReference type="Proteomes" id="UP001432075">
    <property type="component" value="Chromosome"/>
</dbReference>
<protein>
    <submittedName>
        <fullName evidence="2">Uncharacterized protein</fullName>
    </submittedName>
</protein>
<name>A0ABZ1RLH2_9ACTN</name>
<feature type="compositionally biased region" description="Gly residues" evidence="1">
    <location>
        <begin position="10"/>
        <end position="19"/>
    </location>
</feature>
<organism evidence="2 3">
    <name type="scientific">Streptomyces goshikiensis</name>
    <dbReference type="NCBI Taxonomy" id="1942"/>
    <lineage>
        <taxon>Bacteria</taxon>
        <taxon>Bacillati</taxon>
        <taxon>Actinomycetota</taxon>
        <taxon>Actinomycetes</taxon>
        <taxon>Kitasatosporales</taxon>
        <taxon>Streptomycetaceae</taxon>
        <taxon>Streptomyces</taxon>
    </lineage>
</organism>
<evidence type="ECO:0000256" key="1">
    <source>
        <dbReference type="SAM" id="MobiDB-lite"/>
    </source>
</evidence>
<feature type="compositionally biased region" description="Low complexity" evidence="1">
    <location>
        <begin position="38"/>
        <end position="48"/>
    </location>
</feature>
<sequence>MTAADSGTRSGSGGAGAGGPEPTLRVEGGVHGSAFSIGGSHHTNTVHHGGTGSPAVPGAAELLEAVLDLRAALVRAPRGADRSALDAELDEVAGELDGAETIRPGLATRLREALERWAPLVESVNAAAALGALLGTLGG</sequence>
<dbReference type="RefSeq" id="WP_328775978.1">
    <property type="nucleotide sequence ID" value="NZ_CP108057.1"/>
</dbReference>
<proteinExistence type="predicted"/>
<reference evidence="2" key="1">
    <citation type="submission" date="2022-10" db="EMBL/GenBank/DDBJ databases">
        <title>The complete genomes of actinobacterial strains from the NBC collection.</title>
        <authorList>
            <person name="Joergensen T.S."/>
            <person name="Alvarez Arevalo M."/>
            <person name="Sterndorff E.B."/>
            <person name="Faurdal D."/>
            <person name="Vuksanovic O."/>
            <person name="Mourched A.-S."/>
            <person name="Charusanti P."/>
            <person name="Shaw S."/>
            <person name="Blin K."/>
            <person name="Weber T."/>
        </authorList>
    </citation>
    <scope>NUCLEOTIDE SEQUENCE</scope>
    <source>
        <strain evidence="2">NBC_00283</strain>
    </source>
</reference>